<proteinExistence type="predicted"/>
<protein>
    <submittedName>
        <fullName evidence="2">Uncharacterized protein</fullName>
    </submittedName>
</protein>
<reference evidence="2 3" key="2">
    <citation type="submission" date="2013-02" db="EMBL/GenBank/DDBJ databases">
        <title>The Genome Sequence of Plasmodium falciparum Tanzania (2000708).</title>
        <authorList>
            <consortium name="The Broad Institute Genome Sequencing Platform"/>
            <consortium name="The Broad Institute Genome Sequencing Center for Infectious Disease"/>
            <person name="Neafsey D."/>
            <person name="Cheeseman I."/>
            <person name="Volkman S."/>
            <person name="Adams J."/>
            <person name="Walker B."/>
            <person name="Young S.K."/>
            <person name="Zeng Q."/>
            <person name="Gargeya S."/>
            <person name="Fitzgerald M."/>
            <person name="Haas B."/>
            <person name="Abouelleil A."/>
            <person name="Alvarado L."/>
            <person name="Arachchi H.M."/>
            <person name="Berlin A.M."/>
            <person name="Chapman S.B."/>
            <person name="Dewar J."/>
            <person name="Goldberg J."/>
            <person name="Griggs A."/>
            <person name="Gujja S."/>
            <person name="Hansen M."/>
            <person name="Howarth C."/>
            <person name="Imamovic A."/>
            <person name="Larimer J."/>
            <person name="McCowan C."/>
            <person name="Murphy C."/>
            <person name="Neiman D."/>
            <person name="Pearson M."/>
            <person name="Priest M."/>
            <person name="Roberts A."/>
            <person name="Saif S."/>
            <person name="Shea T."/>
            <person name="Sisk P."/>
            <person name="Sykes S."/>
            <person name="Wortman J."/>
            <person name="Nusbaum C."/>
            <person name="Birren B."/>
        </authorList>
    </citation>
    <scope>NUCLEOTIDE SEQUENCE [LARGE SCALE GENOMIC DNA]</scope>
    <source>
        <strain evidence="3">Tanzania (2000708)</strain>
    </source>
</reference>
<evidence type="ECO:0000313" key="3">
    <source>
        <dbReference type="Proteomes" id="UP000030708"/>
    </source>
</evidence>
<evidence type="ECO:0000313" key="2">
    <source>
        <dbReference type="EMBL" id="ETW35102.1"/>
    </source>
</evidence>
<gene>
    <name evidence="2" type="ORF">PFTANZ_04185</name>
</gene>
<keyword evidence="1" id="KW-0812">Transmembrane</keyword>
<organism evidence="2 3">
    <name type="scientific">Plasmodium falciparum Tanzania</name>
    <name type="common">2000708</name>
    <dbReference type="NCBI Taxonomy" id="1036725"/>
    <lineage>
        <taxon>Eukaryota</taxon>
        <taxon>Sar</taxon>
        <taxon>Alveolata</taxon>
        <taxon>Apicomplexa</taxon>
        <taxon>Aconoidasida</taxon>
        <taxon>Haemosporida</taxon>
        <taxon>Plasmodiidae</taxon>
        <taxon>Plasmodium</taxon>
        <taxon>Plasmodium (Laverania)</taxon>
    </lineage>
</organism>
<reference evidence="2 3" key="1">
    <citation type="submission" date="2013-02" db="EMBL/GenBank/DDBJ databases">
        <title>The Genome Annotation of Plasmodium falciparum Tanzania (2000708).</title>
        <authorList>
            <consortium name="The Broad Institute Genome Sequencing Platform"/>
            <consortium name="The Broad Institute Genome Sequencing Center for Infectious Disease"/>
            <person name="Neafsey D."/>
            <person name="Hoffman S."/>
            <person name="Volkman S."/>
            <person name="Rosenthal P."/>
            <person name="Walker B."/>
            <person name="Young S.K."/>
            <person name="Zeng Q."/>
            <person name="Gargeya S."/>
            <person name="Fitzgerald M."/>
            <person name="Haas B."/>
            <person name="Abouelleil A."/>
            <person name="Allen A.W."/>
            <person name="Alvarado L."/>
            <person name="Arachchi H.M."/>
            <person name="Berlin A.M."/>
            <person name="Chapman S.B."/>
            <person name="Gainer-Dewar J."/>
            <person name="Goldberg J."/>
            <person name="Griggs A."/>
            <person name="Gujja S."/>
            <person name="Hansen M."/>
            <person name="Howarth C."/>
            <person name="Imamovic A."/>
            <person name="Ireland A."/>
            <person name="Larimer J."/>
            <person name="McCowan C."/>
            <person name="Murphy C."/>
            <person name="Pearson M."/>
            <person name="Poon T.W."/>
            <person name="Priest M."/>
            <person name="Roberts A."/>
            <person name="Saif S."/>
            <person name="Shea T."/>
            <person name="Sisk P."/>
            <person name="Sykes S."/>
            <person name="Wortman J."/>
            <person name="Nusbaum C."/>
            <person name="Birren B."/>
        </authorList>
    </citation>
    <scope>NUCLEOTIDE SEQUENCE [LARGE SCALE GENOMIC DNA]</scope>
    <source>
        <strain evidence="3">Tanzania (2000708)</strain>
    </source>
</reference>
<feature type="transmembrane region" description="Helical" evidence="1">
    <location>
        <begin position="6"/>
        <end position="30"/>
    </location>
</feature>
<accession>A0A024W325</accession>
<sequence length="63" mass="7674">MSNNISIILIFNIIYIIIIYFLIININTFCNNSFKYFLKNKNNINLSNQLDKLERKLLQQFWE</sequence>
<dbReference type="EMBL" id="KI926490">
    <property type="protein sequence ID" value="ETW35102.1"/>
    <property type="molecule type" value="Genomic_DNA"/>
</dbReference>
<dbReference type="Proteomes" id="UP000030708">
    <property type="component" value="Unassembled WGS sequence"/>
</dbReference>
<keyword evidence="1" id="KW-0472">Membrane</keyword>
<evidence type="ECO:0000256" key="1">
    <source>
        <dbReference type="SAM" id="Phobius"/>
    </source>
</evidence>
<dbReference type="AlphaFoldDB" id="A0A024W325"/>
<keyword evidence="1" id="KW-1133">Transmembrane helix</keyword>
<name>A0A024W325_PLAFA</name>